<protein>
    <submittedName>
        <fullName evidence="1">Uncharacterized protein</fullName>
    </submittedName>
</protein>
<accession>F2NNJ3</accession>
<organism evidence="1 2">
    <name type="scientific">Marinithermus hydrothermalis (strain DSM 14884 / JCM 11576 / T1)</name>
    <dbReference type="NCBI Taxonomy" id="869210"/>
    <lineage>
        <taxon>Bacteria</taxon>
        <taxon>Thermotogati</taxon>
        <taxon>Deinococcota</taxon>
        <taxon>Deinococci</taxon>
        <taxon>Thermales</taxon>
        <taxon>Thermaceae</taxon>
        <taxon>Marinithermus</taxon>
    </lineage>
</organism>
<dbReference type="KEGG" id="mhd:Marky_0247"/>
<dbReference type="Proteomes" id="UP000007030">
    <property type="component" value="Chromosome"/>
</dbReference>
<evidence type="ECO:0000313" key="2">
    <source>
        <dbReference type="Proteomes" id="UP000007030"/>
    </source>
</evidence>
<evidence type="ECO:0000313" key="1">
    <source>
        <dbReference type="EMBL" id="AEB11008.1"/>
    </source>
</evidence>
<dbReference type="eggNOG" id="COG4886">
    <property type="taxonomic scope" value="Bacteria"/>
</dbReference>
<dbReference type="HOGENOM" id="CLU_2771018_0_0_0"/>
<sequence>MRELSLFHNRIRDPTPLVENPGIGAGDVVDVRCNRLSLAPDSGDMRAVEALRGRDVRLRYAPQGAGGCG</sequence>
<proteinExistence type="predicted"/>
<reference evidence="1 2" key="1">
    <citation type="journal article" date="2012" name="Stand. Genomic Sci.">
        <title>Complete genome sequence of the aerobic, heterotroph Marinithermus hydrothermalis type strain (T1(T)) from a deep-sea hydrothermal vent chimney.</title>
        <authorList>
            <person name="Copeland A."/>
            <person name="Gu W."/>
            <person name="Yasawong M."/>
            <person name="Lapidus A."/>
            <person name="Lucas S."/>
            <person name="Deshpande S."/>
            <person name="Pagani I."/>
            <person name="Tapia R."/>
            <person name="Cheng J.F."/>
            <person name="Goodwin L.A."/>
            <person name="Pitluck S."/>
            <person name="Liolios K."/>
            <person name="Ivanova N."/>
            <person name="Mavromatis K."/>
            <person name="Mikhailova N."/>
            <person name="Pati A."/>
            <person name="Chen A."/>
            <person name="Palaniappan K."/>
            <person name="Land M."/>
            <person name="Pan C."/>
            <person name="Brambilla E.M."/>
            <person name="Rohde M."/>
            <person name="Tindall B.J."/>
            <person name="Sikorski J."/>
            <person name="Goker M."/>
            <person name="Detter J.C."/>
            <person name="Bristow J."/>
            <person name="Eisen J.A."/>
            <person name="Markowitz V."/>
            <person name="Hugenholtz P."/>
            <person name="Kyrpides N.C."/>
            <person name="Klenk H.P."/>
            <person name="Woyke T."/>
        </authorList>
    </citation>
    <scope>NUCLEOTIDE SEQUENCE [LARGE SCALE GENOMIC DNA]</scope>
    <source>
        <strain evidence="2">DSM 14884 / JCM 11576 / T1</strain>
    </source>
</reference>
<name>F2NNJ3_MARHT</name>
<dbReference type="AlphaFoldDB" id="F2NNJ3"/>
<gene>
    <name evidence="1" type="ordered locus">Marky_0247</name>
</gene>
<dbReference type="EMBL" id="CP002630">
    <property type="protein sequence ID" value="AEB11008.1"/>
    <property type="molecule type" value="Genomic_DNA"/>
</dbReference>
<keyword evidence="2" id="KW-1185">Reference proteome</keyword>